<sequence>MNSISNGLVESLKMLGLTEYEAKVYSALVMFDRAEVKQVYEYLDAPKPSVYQSLRSLTDKGLVQVVNSKPAIYRATPPKIAIKHMMEAHRKAEDMALQELEEIEKSRVESDYPDVLWTLYGEENIEHKMEEMLGKAKHSLVMILPRDHVHYLDMLRGKDISAELIVFGSDVKAAVESYGLKNAKVHDAFSIDLSDLHMLLKYFEAFPLPPDRIDKFLLVAADNQEFMYIPPIPGPIPSGMTSRNQFVLALMNTVFHILWDRTS</sequence>
<reference evidence="2 3" key="2">
    <citation type="journal article" date="2008" name="Int. J. Syst. Evol. Microbiol.">
        <title>Methanocella paludicola gen. nov., sp. nov., a methane-producing archaeon, the first isolate of the lineage 'Rice Cluster I', and proposal of the new archaeal order Methanocellales ord. nov.</title>
        <authorList>
            <person name="Sakai S."/>
            <person name="Imachi H."/>
            <person name="Hanada S."/>
            <person name="Ohashi A."/>
            <person name="Harada H."/>
            <person name="Kamagata Y."/>
        </authorList>
    </citation>
    <scope>NUCLEOTIDE SEQUENCE [LARGE SCALE GENOMIC DNA]</scope>
    <source>
        <strain evidence="3">DSM 17711 / JCM 13418 / NBRC 101707 / SANAE</strain>
    </source>
</reference>
<protein>
    <submittedName>
        <fullName evidence="2">TrmB family transcriptional regulator</fullName>
    </submittedName>
</protein>
<dbReference type="Pfam" id="PF01978">
    <property type="entry name" value="TrmB"/>
    <property type="match status" value="1"/>
</dbReference>
<dbReference type="STRING" id="304371.MCP_0257"/>
<dbReference type="EMBL" id="AP011532">
    <property type="protein sequence ID" value="BAI60329.1"/>
    <property type="molecule type" value="Genomic_DNA"/>
</dbReference>
<dbReference type="PANTHER" id="PTHR34293">
    <property type="entry name" value="HTH-TYPE TRANSCRIPTIONAL REGULATOR TRMBL2"/>
    <property type="match status" value="1"/>
</dbReference>
<dbReference type="RefSeq" id="WP_012899009.1">
    <property type="nucleotide sequence ID" value="NC_013665.1"/>
</dbReference>
<dbReference type="eggNOG" id="arCOG02037">
    <property type="taxonomic scope" value="Archaea"/>
</dbReference>
<name>D1YV57_METPS</name>
<dbReference type="PANTHER" id="PTHR34293:SF1">
    <property type="entry name" value="HTH-TYPE TRANSCRIPTIONAL REGULATOR TRMBL2"/>
    <property type="match status" value="1"/>
</dbReference>
<dbReference type="CDD" id="cd09124">
    <property type="entry name" value="PLDc_like_TrmB_middle"/>
    <property type="match status" value="1"/>
</dbReference>
<evidence type="ECO:0000313" key="2">
    <source>
        <dbReference type="EMBL" id="BAI60329.1"/>
    </source>
</evidence>
<reference evidence="2 3" key="1">
    <citation type="journal article" date="2007" name="Appl. Environ. Microbiol.">
        <title>Isolation of key methanogens for global methane emission from rice paddy fields: a novel isolate affiliated with the clone cluster rice cluster I.</title>
        <authorList>
            <person name="Sakai S."/>
            <person name="Imachi H."/>
            <person name="Sekiguchi Y."/>
            <person name="Ohashi A."/>
            <person name="Harada H."/>
            <person name="Kamagata Y."/>
        </authorList>
    </citation>
    <scope>NUCLEOTIDE SEQUENCE [LARGE SCALE GENOMIC DNA]</scope>
    <source>
        <strain evidence="3">DSM 17711 / JCM 13418 / NBRC 101707 / SANAE</strain>
    </source>
</reference>
<feature type="domain" description="Transcription regulator TrmB N-terminal" evidence="1">
    <location>
        <begin position="12"/>
        <end position="79"/>
    </location>
</feature>
<evidence type="ECO:0000313" key="3">
    <source>
        <dbReference type="Proteomes" id="UP000001882"/>
    </source>
</evidence>
<reference evidence="3" key="3">
    <citation type="journal article" date="2011" name="PLoS ONE">
        <title>Genome sequence of a mesophilic hydrogenotrophic methanogen Methanocella paludicola, the first cultivated representative of the order Methanocellales.</title>
        <authorList>
            <person name="Sakai S."/>
            <person name="Takaki Y."/>
            <person name="Shimamura S."/>
            <person name="Sekine M."/>
            <person name="Tajima T."/>
            <person name="Kosugi H."/>
            <person name="Ichikawa N."/>
            <person name="Tasumi E."/>
            <person name="Hiraki A.T."/>
            <person name="Shimizu A."/>
            <person name="Kato Y."/>
            <person name="Nishiko R."/>
            <person name="Mori K."/>
            <person name="Fujita N."/>
            <person name="Imachi H."/>
            <person name="Takai K."/>
        </authorList>
    </citation>
    <scope>NUCLEOTIDE SEQUENCE [LARGE SCALE GENOMIC DNA]</scope>
    <source>
        <strain evidence="3">DSM 17711 / JCM 13418 / NBRC 101707 / SANAE</strain>
    </source>
</reference>
<dbReference type="InterPro" id="IPR002831">
    <property type="entry name" value="Tscrpt_reg_TrmB_N"/>
</dbReference>
<dbReference type="OrthoDB" id="30795at2157"/>
<accession>D1YV57</accession>
<dbReference type="InterPro" id="IPR036388">
    <property type="entry name" value="WH-like_DNA-bd_sf"/>
</dbReference>
<gene>
    <name evidence="2" type="ordered locus">MCP_0257</name>
</gene>
<dbReference type="SUPFAM" id="SSF46785">
    <property type="entry name" value="Winged helix' DNA-binding domain"/>
    <property type="match status" value="1"/>
</dbReference>
<dbReference type="AlphaFoldDB" id="D1YV57"/>
<dbReference type="GeneID" id="8680390"/>
<evidence type="ECO:0000259" key="1">
    <source>
        <dbReference type="Pfam" id="PF01978"/>
    </source>
</evidence>
<keyword evidence="3" id="KW-1185">Reference proteome</keyword>
<dbReference type="PATRIC" id="fig|304371.9.peg.264"/>
<dbReference type="Gene3D" id="1.10.10.10">
    <property type="entry name" value="Winged helix-like DNA-binding domain superfamily/Winged helix DNA-binding domain"/>
    <property type="match status" value="1"/>
</dbReference>
<dbReference type="InParanoid" id="D1YV57"/>
<dbReference type="InterPro" id="IPR036390">
    <property type="entry name" value="WH_DNA-bd_sf"/>
</dbReference>
<organism evidence="2 3">
    <name type="scientific">Methanocella paludicola (strain DSM 17711 / JCM 13418 / NBRC 101707 / SANAE)</name>
    <dbReference type="NCBI Taxonomy" id="304371"/>
    <lineage>
        <taxon>Archaea</taxon>
        <taxon>Methanobacteriati</taxon>
        <taxon>Methanobacteriota</taxon>
        <taxon>Stenosarchaea group</taxon>
        <taxon>Methanomicrobia</taxon>
        <taxon>Methanocellales</taxon>
        <taxon>Methanocellaceae</taxon>
        <taxon>Methanocella</taxon>
    </lineage>
</organism>
<proteinExistence type="predicted"/>
<dbReference type="Proteomes" id="UP000001882">
    <property type="component" value="Chromosome"/>
</dbReference>
<dbReference type="KEGG" id="mpd:MCP_0257"/>
<dbReference type="InterPro" id="IPR051797">
    <property type="entry name" value="TrmB-like"/>
</dbReference>